<feature type="compositionally biased region" description="Polar residues" evidence="5">
    <location>
        <begin position="1"/>
        <end position="10"/>
    </location>
</feature>
<protein>
    <recommendedName>
        <fullName evidence="6">BZIP domain-containing protein</fullName>
    </recommendedName>
</protein>
<evidence type="ECO:0000259" key="6">
    <source>
        <dbReference type="SMART" id="SM00338"/>
    </source>
</evidence>
<evidence type="ECO:0000313" key="8">
    <source>
        <dbReference type="Proteomes" id="UP000186955"/>
    </source>
</evidence>
<feature type="region of interest" description="Disordered" evidence="5">
    <location>
        <begin position="1"/>
        <end position="34"/>
    </location>
</feature>
<keyword evidence="3" id="KW-0804">Transcription</keyword>
<comment type="caution">
    <text evidence="7">The sequence shown here is derived from an EMBL/GenBank/DDBJ whole genome shotgun (WGS) entry which is preliminary data.</text>
</comment>
<proteinExistence type="predicted"/>
<evidence type="ECO:0000256" key="5">
    <source>
        <dbReference type="SAM" id="MobiDB-lite"/>
    </source>
</evidence>
<evidence type="ECO:0000256" key="1">
    <source>
        <dbReference type="ARBA" id="ARBA00004123"/>
    </source>
</evidence>
<dbReference type="GO" id="GO:0003700">
    <property type="term" value="F:DNA-binding transcription factor activity"/>
    <property type="evidence" value="ECO:0007669"/>
    <property type="project" value="InterPro"/>
</dbReference>
<evidence type="ECO:0000256" key="2">
    <source>
        <dbReference type="ARBA" id="ARBA00023015"/>
    </source>
</evidence>
<dbReference type="EMBL" id="MNBE01000698">
    <property type="protein sequence ID" value="OKO96346.1"/>
    <property type="molecule type" value="Genomic_DNA"/>
</dbReference>
<dbReference type="SMART" id="SM00338">
    <property type="entry name" value="BRLZ"/>
    <property type="match status" value="1"/>
</dbReference>
<dbReference type="AlphaFoldDB" id="A0A1Q5T7Y1"/>
<name>A0A1Q5T7Y1_9EURO</name>
<feature type="domain" description="BZIP" evidence="6">
    <location>
        <begin position="30"/>
        <end position="94"/>
    </location>
</feature>
<dbReference type="GO" id="GO:0005634">
    <property type="term" value="C:nucleus"/>
    <property type="evidence" value="ECO:0007669"/>
    <property type="project" value="UniProtKB-SubCell"/>
</dbReference>
<keyword evidence="8" id="KW-1185">Reference proteome</keyword>
<dbReference type="SUPFAM" id="SSF57959">
    <property type="entry name" value="Leucine zipper domain"/>
    <property type="match status" value="1"/>
</dbReference>
<comment type="subcellular location">
    <subcellularLocation>
        <location evidence="1">Nucleus</location>
    </subcellularLocation>
</comment>
<evidence type="ECO:0000313" key="7">
    <source>
        <dbReference type="EMBL" id="OKO96346.1"/>
    </source>
</evidence>
<dbReference type="InterPro" id="IPR051027">
    <property type="entry name" value="bZIP_transcription_factors"/>
</dbReference>
<dbReference type="CDD" id="cd14687">
    <property type="entry name" value="bZIP_ATF2"/>
    <property type="match status" value="1"/>
</dbReference>
<dbReference type="Gene3D" id="1.20.5.170">
    <property type="match status" value="1"/>
</dbReference>
<dbReference type="InterPro" id="IPR046347">
    <property type="entry name" value="bZIP_sf"/>
</dbReference>
<keyword evidence="4" id="KW-0539">Nucleus</keyword>
<organism evidence="7 8">
    <name type="scientific">Penicillium subrubescens</name>
    <dbReference type="NCBI Taxonomy" id="1316194"/>
    <lineage>
        <taxon>Eukaryota</taxon>
        <taxon>Fungi</taxon>
        <taxon>Dikarya</taxon>
        <taxon>Ascomycota</taxon>
        <taxon>Pezizomycotina</taxon>
        <taxon>Eurotiomycetes</taxon>
        <taxon>Eurotiomycetidae</taxon>
        <taxon>Eurotiales</taxon>
        <taxon>Aspergillaceae</taxon>
        <taxon>Penicillium</taxon>
    </lineage>
</organism>
<keyword evidence="2" id="KW-0805">Transcription regulation</keyword>
<accession>A0A1Q5T7Y1</accession>
<dbReference type="Proteomes" id="UP000186955">
    <property type="component" value="Unassembled WGS sequence"/>
</dbReference>
<dbReference type="STRING" id="1316194.A0A1Q5T7Y1"/>
<dbReference type="InterPro" id="IPR004827">
    <property type="entry name" value="bZIP"/>
</dbReference>
<gene>
    <name evidence="7" type="ORF">PENSUB_10521</name>
</gene>
<evidence type="ECO:0000256" key="3">
    <source>
        <dbReference type="ARBA" id="ARBA00023163"/>
    </source>
</evidence>
<evidence type="ECO:0000256" key="4">
    <source>
        <dbReference type="ARBA" id="ARBA00023242"/>
    </source>
</evidence>
<reference evidence="7 8" key="1">
    <citation type="submission" date="2016-10" db="EMBL/GenBank/DDBJ databases">
        <title>Genome sequence of the ascomycete fungus Penicillium subrubescens.</title>
        <authorList>
            <person name="De Vries R.P."/>
            <person name="Peng M."/>
            <person name="Dilokpimol A."/>
            <person name="Hilden K."/>
            <person name="Makela M.R."/>
            <person name="Grigoriev I."/>
            <person name="Riley R."/>
            <person name="Granchi Z."/>
        </authorList>
    </citation>
    <scope>NUCLEOTIDE SEQUENCE [LARGE SCALE GENOMIC DNA]</scope>
    <source>
        <strain evidence="7 8">CBS 132785</strain>
    </source>
</reference>
<dbReference type="PANTHER" id="PTHR19304">
    <property type="entry name" value="CYCLIC-AMP RESPONSE ELEMENT BINDING PROTEIN"/>
    <property type="match status" value="1"/>
</dbReference>
<sequence>MPSMTFQSDPPEQPGPRTRRSSKMSETSNEVRPWRAKNLERNRIFANKCRMKKKKNHKSMQALLNTETSKRDSLLSELGRLKDELWYLKNMIFEHANCEHQGINSELAKMTQRILESSSGQLKCPSLAFSTSTCSDGSIRGEPSGREHVTLPIGVVSYGASPEAIFEDSLGLATL</sequence>